<dbReference type="Proteomes" id="UP000662939">
    <property type="component" value="Chromosome"/>
</dbReference>
<reference evidence="2" key="1">
    <citation type="submission" date="2021-02" db="EMBL/GenBank/DDBJ databases">
        <title>Natronoglycomyces albus gen. nov., sp. nov, a haloalkaliphilic actinobacterium from a soda solonchak soil.</title>
        <authorList>
            <person name="Sorokin D.Y."/>
            <person name="Khijniak T.V."/>
            <person name="Zakharycheva A.P."/>
            <person name="Boueva O.V."/>
            <person name="Ariskina E.V."/>
            <person name="Hahnke R.L."/>
            <person name="Bunk B."/>
            <person name="Sproer C."/>
            <person name="Schumann P."/>
            <person name="Evtushenko L.I."/>
            <person name="Kublanov I.V."/>
        </authorList>
    </citation>
    <scope>NUCLEOTIDE SEQUENCE</scope>
    <source>
        <strain evidence="2">DSM 106290</strain>
    </source>
</reference>
<feature type="chain" id="PRO_5038437462" evidence="1">
    <location>
        <begin position="27"/>
        <end position="219"/>
    </location>
</feature>
<protein>
    <submittedName>
        <fullName evidence="2">Uncharacterized protein</fullName>
    </submittedName>
</protein>
<keyword evidence="3" id="KW-1185">Reference proteome</keyword>
<accession>A0A895XFF7</accession>
<keyword evidence="1" id="KW-0732">Signal</keyword>
<dbReference type="PROSITE" id="PS51257">
    <property type="entry name" value="PROKAR_LIPOPROTEIN"/>
    <property type="match status" value="1"/>
</dbReference>
<dbReference type="KEGG" id="nav:JQS30_12475"/>
<evidence type="ECO:0000313" key="2">
    <source>
        <dbReference type="EMBL" id="QSB04581.1"/>
    </source>
</evidence>
<evidence type="ECO:0000256" key="1">
    <source>
        <dbReference type="SAM" id="SignalP"/>
    </source>
</evidence>
<dbReference type="RefSeq" id="WP_213170579.1">
    <property type="nucleotide sequence ID" value="NZ_CP070496.1"/>
</dbReference>
<name>A0A895XFF7_9ACTN</name>
<gene>
    <name evidence="2" type="ORF">JQS30_12475</name>
</gene>
<dbReference type="AlphaFoldDB" id="A0A895XFF7"/>
<sequence>MRHTSATKRRLLTMAGLGLTATLALTGCQVEQGAAVFVGDERIDEEVVDSYIDEHLQARGFDLAEQGHADFSEERQSLVAAVTWVELGRQMGLDSEGILTPAWSDPGTIEQLFTEESVYRGQIVSALLEDHIPDQITDEHLQSVQNDLTEHGLHGEINPEYQHLPLLVALSLASEDLSEQVGDYDIKINPRYGDVRLELLPEEILAESPELAGLYVLEF</sequence>
<proteinExistence type="predicted"/>
<dbReference type="EMBL" id="CP070496">
    <property type="protein sequence ID" value="QSB04581.1"/>
    <property type="molecule type" value="Genomic_DNA"/>
</dbReference>
<evidence type="ECO:0000313" key="3">
    <source>
        <dbReference type="Proteomes" id="UP000662939"/>
    </source>
</evidence>
<organism evidence="2 3">
    <name type="scientific">Natronoglycomyces albus</name>
    <dbReference type="NCBI Taxonomy" id="2811108"/>
    <lineage>
        <taxon>Bacteria</taxon>
        <taxon>Bacillati</taxon>
        <taxon>Actinomycetota</taxon>
        <taxon>Actinomycetes</taxon>
        <taxon>Glycomycetales</taxon>
        <taxon>Glycomycetaceae</taxon>
        <taxon>Natronoglycomyces</taxon>
    </lineage>
</organism>
<feature type="signal peptide" evidence="1">
    <location>
        <begin position="1"/>
        <end position="26"/>
    </location>
</feature>